<dbReference type="Proteomes" id="UP000198779">
    <property type="component" value="Unassembled WGS sequence"/>
</dbReference>
<evidence type="ECO:0000256" key="3">
    <source>
        <dbReference type="ARBA" id="ARBA00022692"/>
    </source>
</evidence>
<dbReference type="Pfam" id="PF02687">
    <property type="entry name" value="FtsX"/>
    <property type="match status" value="2"/>
</dbReference>
<dbReference type="RefSeq" id="WP_091818042.1">
    <property type="nucleotide sequence ID" value="NZ_FNCQ01000010.1"/>
</dbReference>
<evidence type="ECO:0000259" key="7">
    <source>
        <dbReference type="Pfam" id="PF02687"/>
    </source>
</evidence>
<dbReference type="InterPro" id="IPR003838">
    <property type="entry name" value="ABC3_permease_C"/>
</dbReference>
<keyword evidence="10" id="KW-1185">Reference proteome</keyword>
<name>A0A1G7XHX5_9BACT</name>
<reference evidence="10" key="1">
    <citation type="submission" date="2016-10" db="EMBL/GenBank/DDBJ databases">
        <authorList>
            <person name="Varghese N."/>
            <person name="Submissions S."/>
        </authorList>
    </citation>
    <scope>NUCLEOTIDE SEQUENCE [LARGE SCALE GENOMIC DNA]</scope>
    <source>
        <strain evidence="10">BP1-148</strain>
    </source>
</reference>
<proteinExistence type="predicted"/>
<sequence length="788" mass="88329">MNVLKSLNQRGQHNWIKIVCLAVGLATGIVLIGKAGFEQSWDRFFPTSDCIYVVCEDIIMDGEYKHYPQTAGAVAHGIKCYCPQVEAATRYTSFAWDMPIVTDDDKRVRTNYALVDSCFFDVFPFRVLVGNPKKTLSQVDCCMIPRSLAEKLMGIENPLDLVGKKIYYNIRGGWALTVGGIYEDIPLNSKLHGMEVMVSMPTITKIMFDGRDNWVGNDRYESYVRLAKGIMPDDLKPQIEKMKRDNLPLDELKKAGVDLGFSVQPLVDYHTKDEGTRRMTWIISILAAVLIGCAVMNYLLLVIGGISQRTKEMAVHQCYGAEARHIYQKVLTESVIHLLLSLTLAALLLFLFKDTIEELVGAPLIVLLLTGSNIWLIVSTCLVVLLITGLVPSWIYTHIPLAAAFKNYNHSHRLWKLLLLGLQFASATFLIVLLIVVGRQYRMMVHDDLGYDYSTLGSMLVDGVSIEQRQLAMDELRKLSFVKGVTMSYANLTQHQSGDNILLPGDDREYMNIADLYYVGDGYFDVMEIPLVSGRTFTEQTDTLREVMVSRKFEERMKELAGWDQALGKQIICTSFQGPYTIVGVFEDTRIGSITNPDTRPSVCYYSRKPEQMHYILIRFQSMDGLEAANKLVKELVTDNPDISIVPYNQMVTELYADAHRFRTTVMIGGLVALIIALIGLIGYLAGEIARRQKEIAIRKVNGARIADVLKLFHTDILRVALPAVVIGATGAWYVARLWLEQFSEKTTLSPIILVGGALAVIIVILSVVCLGCYRVASSNPVNYLKTE</sequence>
<dbReference type="STRING" id="645274.SAMN04487901_110109"/>
<evidence type="ECO:0000256" key="4">
    <source>
        <dbReference type="ARBA" id="ARBA00022989"/>
    </source>
</evidence>
<feature type="domain" description="MacB-like periplasmic core" evidence="8">
    <location>
        <begin position="20"/>
        <end position="241"/>
    </location>
</feature>
<protein>
    <submittedName>
        <fullName evidence="9">Putative ABC transport system permease protein</fullName>
    </submittedName>
</protein>
<dbReference type="GO" id="GO:0022857">
    <property type="term" value="F:transmembrane transporter activity"/>
    <property type="evidence" value="ECO:0007669"/>
    <property type="project" value="TreeGrafter"/>
</dbReference>
<dbReference type="InterPro" id="IPR050250">
    <property type="entry name" value="Macrolide_Exporter_MacB"/>
</dbReference>
<organism evidence="9 10">
    <name type="scientific">Prevotella communis</name>
    <dbReference type="NCBI Taxonomy" id="2913614"/>
    <lineage>
        <taxon>Bacteria</taxon>
        <taxon>Pseudomonadati</taxon>
        <taxon>Bacteroidota</taxon>
        <taxon>Bacteroidia</taxon>
        <taxon>Bacteroidales</taxon>
        <taxon>Prevotellaceae</taxon>
        <taxon>Prevotella</taxon>
    </lineage>
</organism>
<accession>A0A1G7XHX5</accession>
<feature type="transmembrane region" description="Helical" evidence="6">
    <location>
        <begin position="281"/>
        <end position="306"/>
    </location>
</feature>
<feature type="domain" description="ABC3 transporter permease C-terminal" evidence="7">
    <location>
        <begin position="285"/>
        <end position="400"/>
    </location>
</feature>
<feature type="transmembrane region" description="Helical" evidence="6">
    <location>
        <begin position="334"/>
        <end position="352"/>
    </location>
</feature>
<feature type="transmembrane region" description="Helical" evidence="6">
    <location>
        <begin position="417"/>
        <end position="437"/>
    </location>
</feature>
<feature type="transmembrane region" description="Helical" evidence="6">
    <location>
        <begin position="752"/>
        <end position="777"/>
    </location>
</feature>
<dbReference type="PANTHER" id="PTHR30572:SF18">
    <property type="entry name" value="ABC-TYPE MACROLIDE FAMILY EXPORT SYSTEM PERMEASE COMPONENT 2"/>
    <property type="match status" value="1"/>
</dbReference>
<feature type="transmembrane region" description="Helical" evidence="6">
    <location>
        <begin position="364"/>
        <end position="397"/>
    </location>
</feature>
<dbReference type="Pfam" id="PF12704">
    <property type="entry name" value="MacB_PCD"/>
    <property type="match status" value="2"/>
</dbReference>
<evidence type="ECO:0000256" key="2">
    <source>
        <dbReference type="ARBA" id="ARBA00022475"/>
    </source>
</evidence>
<feature type="transmembrane region" description="Helical" evidence="6">
    <location>
        <begin position="15"/>
        <end position="33"/>
    </location>
</feature>
<evidence type="ECO:0000313" key="9">
    <source>
        <dbReference type="EMBL" id="SDG83701.1"/>
    </source>
</evidence>
<feature type="domain" description="ABC3 transporter permease C-terminal" evidence="7">
    <location>
        <begin position="668"/>
        <end position="781"/>
    </location>
</feature>
<evidence type="ECO:0000256" key="6">
    <source>
        <dbReference type="SAM" id="Phobius"/>
    </source>
</evidence>
<dbReference type="EMBL" id="FNCQ01000010">
    <property type="protein sequence ID" value="SDG83701.1"/>
    <property type="molecule type" value="Genomic_DNA"/>
</dbReference>
<evidence type="ECO:0000313" key="10">
    <source>
        <dbReference type="Proteomes" id="UP000198779"/>
    </source>
</evidence>
<dbReference type="PANTHER" id="PTHR30572">
    <property type="entry name" value="MEMBRANE COMPONENT OF TRANSPORTER-RELATED"/>
    <property type="match status" value="1"/>
</dbReference>
<keyword evidence="4 6" id="KW-1133">Transmembrane helix</keyword>
<keyword evidence="5 6" id="KW-0472">Membrane</keyword>
<evidence type="ECO:0000259" key="8">
    <source>
        <dbReference type="Pfam" id="PF12704"/>
    </source>
</evidence>
<dbReference type="InterPro" id="IPR025857">
    <property type="entry name" value="MacB_PCD"/>
</dbReference>
<dbReference type="AlphaFoldDB" id="A0A1G7XHX5"/>
<keyword evidence="2" id="KW-1003">Cell membrane</keyword>
<evidence type="ECO:0000256" key="5">
    <source>
        <dbReference type="ARBA" id="ARBA00023136"/>
    </source>
</evidence>
<feature type="domain" description="MacB-like periplasmic core" evidence="8">
    <location>
        <begin position="431"/>
        <end position="635"/>
    </location>
</feature>
<dbReference type="GO" id="GO:0005886">
    <property type="term" value="C:plasma membrane"/>
    <property type="evidence" value="ECO:0007669"/>
    <property type="project" value="UniProtKB-SubCell"/>
</dbReference>
<gene>
    <name evidence="9" type="ORF">SAMN04487901_110109</name>
</gene>
<keyword evidence="3 6" id="KW-0812">Transmembrane</keyword>
<evidence type="ECO:0000256" key="1">
    <source>
        <dbReference type="ARBA" id="ARBA00004651"/>
    </source>
</evidence>
<feature type="transmembrane region" description="Helical" evidence="6">
    <location>
        <begin position="666"/>
        <end position="686"/>
    </location>
</feature>
<comment type="subcellular location">
    <subcellularLocation>
        <location evidence="1">Cell membrane</location>
        <topology evidence="1">Multi-pass membrane protein</topology>
    </subcellularLocation>
</comment>
<feature type="transmembrane region" description="Helical" evidence="6">
    <location>
        <begin position="720"/>
        <end position="740"/>
    </location>
</feature>